<evidence type="ECO:0000256" key="1">
    <source>
        <dbReference type="ARBA" id="ARBA00022679"/>
    </source>
</evidence>
<reference evidence="6 7" key="1">
    <citation type="journal article" date="2013" name="PLoS ONE">
        <title>Predicting the Proteins of Angomonas deanei, Strigomonas culicis and Their Respective Endosymbionts Reveals New Aspects of the Trypanosomatidae Family.</title>
        <authorList>
            <person name="Motta M.C."/>
            <person name="Martins A.C."/>
            <person name="de Souza S.S."/>
            <person name="Catta-Preta C.M."/>
            <person name="Silva R."/>
            <person name="Klein C.C."/>
            <person name="de Almeida L.G."/>
            <person name="de Lima Cunha O."/>
            <person name="Ciapina L.P."/>
            <person name="Brocchi M."/>
            <person name="Colabardini A.C."/>
            <person name="de Araujo Lima B."/>
            <person name="Machado C.R."/>
            <person name="de Almeida Soares C.M."/>
            <person name="Probst C.M."/>
            <person name="de Menezes C.B."/>
            <person name="Thompson C.E."/>
            <person name="Bartholomeu D.C."/>
            <person name="Gradia D.F."/>
            <person name="Pavoni D.P."/>
            <person name="Grisard E.C."/>
            <person name="Fantinatti-Garboggini F."/>
            <person name="Marchini F.K."/>
            <person name="Rodrigues-Luiz G.F."/>
            <person name="Wagner G."/>
            <person name="Goldman G.H."/>
            <person name="Fietto J.L."/>
            <person name="Elias M.C."/>
            <person name="Goldman M.H."/>
            <person name="Sagot M.F."/>
            <person name="Pereira M."/>
            <person name="Stoco P.H."/>
            <person name="de Mendonca-Neto R.P."/>
            <person name="Teixeira S.M."/>
            <person name="Maciel T.E."/>
            <person name="de Oliveira Mendes T.A."/>
            <person name="Urmenyi T.P."/>
            <person name="de Souza W."/>
            <person name="Schenkman S."/>
            <person name="de Vasconcelos A.T."/>
        </authorList>
    </citation>
    <scope>NUCLEOTIDE SEQUENCE [LARGE SCALE GENOMIC DNA]</scope>
</reference>
<keyword evidence="2 4" id="KW-0833">Ubl conjugation pathway</keyword>
<accession>S9V1G1</accession>
<sequence>MEHMDAPGVEDAFDAALDPEEQGEVPAEENPLRFVNQSEVVVPQDKKVCIGDHHMAQRRLMQDLRALRKTVDSDHGADLGISAHPVEDNLFRWKAVVAGPVDTDWEGGLFKLDLSFNDEYPVVPPHVKFVTKNIFHPNVYVDGNICLDTLKSCWSPSLDVEALLLSIRSLLSDPNPRSAANGAAAMLHVKDPAAYAARVRKLVEDSLEQSFSDMDEEEEEEDGKAA</sequence>
<keyword evidence="1" id="KW-0808">Transferase</keyword>
<evidence type="ECO:0000256" key="3">
    <source>
        <dbReference type="PROSITE-ProRule" id="PRU10133"/>
    </source>
</evidence>
<evidence type="ECO:0000256" key="2">
    <source>
        <dbReference type="ARBA" id="ARBA00022786"/>
    </source>
</evidence>
<dbReference type="PANTHER" id="PTHR24067">
    <property type="entry name" value="UBIQUITIN-CONJUGATING ENZYME E2"/>
    <property type="match status" value="1"/>
</dbReference>
<dbReference type="InterPro" id="IPR000608">
    <property type="entry name" value="UBC"/>
</dbReference>
<keyword evidence="4" id="KW-0547">Nucleotide-binding</keyword>
<keyword evidence="4" id="KW-0067">ATP-binding</keyword>
<dbReference type="Proteomes" id="UP000015354">
    <property type="component" value="Unassembled WGS sequence"/>
</dbReference>
<name>S9V1G1_9TRYP</name>
<dbReference type="Gene3D" id="3.10.110.10">
    <property type="entry name" value="Ubiquitin Conjugating Enzyme"/>
    <property type="match status" value="1"/>
</dbReference>
<evidence type="ECO:0000313" key="6">
    <source>
        <dbReference type="EMBL" id="EPY16605.1"/>
    </source>
</evidence>
<dbReference type="GO" id="GO:0005524">
    <property type="term" value="F:ATP binding"/>
    <property type="evidence" value="ECO:0007669"/>
    <property type="project" value="UniProtKB-UniRule"/>
</dbReference>
<organism evidence="6 7">
    <name type="scientific">Strigomonas culicis</name>
    <dbReference type="NCBI Taxonomy" id="28005"/>
    <lineage>
        <taxon>Eukaryota</taxon>
        <taxon>Discoba</taxon>
        <taxon>Euglenozoa</taxon>
        <taxon>Kinetoplastea</taxon>
        <taxon>Metakinetoplastina</taxon>
        <taxon>Trypanosomatida</taxon>
        <taxon>Trypanosomatidae</taxon>
        <taxon>Strigomonadinae</taxon>
        <taxon>Strigomonas</taxon>
    </lineage>
</organism>
<feature type="domain" description="UBC core" evidence="5">
    <location>
        <begin position="55"/>
        <end position="208"/>
    </location>
</feature>
<feature type="active site" description="Glycyl thioester intermediate" evidence="3">
    <location>
        <position position="146"/>
    </location>
</feature>
<dbReference type="OrthoDB" id="9984419at2759"/>
<dbReference type="GO" id="GO:0016740">
    <property type="term" value="F:transferase activity"/>
    <property type="evidence" value="ECO:0007669"/>
    <property type="project" value="UniProtKB-KW"/>
</dbReference>
<dbReference type="PROSITE" id="PS00183">
    <property type="entry name" value="UBC_1"/>
    <property type="match status" value="1"/>
</dbReference>
<protein>
    <submittedName>
        <fullName evidence="6">Ubiquitin-conjugating enzyme E2 B</fullName>
    </submittedName>
</protein>
<dbReference type="InterPro" id="IPR016135">
    <property type="entry name" value="UBQ-conjugating_enzyme/RWD"/>
</dbReference>
<keyword evidence="7" id="KW-1185">Reference proteome</keyword>
<evidence type="ECO:0000313" key="7">
    <source>
        <dbReference type="Proteomes" id="UP000015354"/>
    </source>
</evidence>
<evidence type="ECO:0000259" key="5">
    <source>
        <dbReference type="PROSITE" id="PS50127"/>
    </source>
</evidence>
<dbReference type="FunFam" id="3.10.110.10:FF:000090">
    <property type="entry name" value="Ubiquitin-conjugating enzyme E2-17 kDa"/>
    <property type="match status" value="1"/>
</dbReference>
<gene>
    <name evidence="6" type="ORF">STCU_11107</name>
</gene>
<dbReference type="InterPro" id="IPR050113">
    <property type="entry name" value="Ub_conjugating_enzyme"/>
</dbReference>
<comment type="caution">
    <text evidence="6">The sequence shown here is derived from an EMBL/GenBank/DDBJ whole genome shotgun (WGS) entry which is preliminary data.</text>
</comment>
<dbReference type="SUPFAM" id="SSF54495">
    <property type="entry name" value="UBC-like"/>
    <property type="match status" value="1"/>
</dbReference>
<dbReference type="SMART" id="SM00212">
    <property type="entry name" value="UBCc"/>
    <property type="match status" value="1"/>
</dbReference>
<comment type="similarity">
    <text evidence="4">Belongs to the ubiquitin-conjugating enzyme family.</text>
</comment>
<dbReference type="PROSITE" id="PS50127">
    <property type="entry name" value="UBC_2"/>
    <property type="match status" value="1"/>
</dbReference>
<evidence type="ECO:0000256" key="4">
    <source>
        <dbReference type="RuleBase" id="RU362109"/>
    </source>
</evidence>
<proteinExistence type="inferred from homology"/>
<dbReference type="Pfam" id="PF00179">
    <property type="entry name" value="UQ_con"/>
    <property type="match status" value="1"/>
</dbReference>
<dbReference type="InterPro" id="IPR023313">
    <property type="entry name" value="UBQ-conjugating_AS"/>
</dbReference>
<dbReference type="AlphaFoldDB" id="S9V1G1"/>
<dbReference type="EMBL" id="ATMH01011003">
    <property type="protein sequence ID" value="EPY16605.1"/>
    <property type="molecule type" value="Genomic_DNA"/>
</dbReference>